<protein>
    <submittedName>
        <fullName evidence="1">Four helix bundle protein</fullName>
    </submittedName>
</protein>
<name>A0A4Q1CER6_9BACT</name>
<dbReference type="EMBL" id="SDHW01000007">
    <property type="protein sequence ID" value="RXK58057.1"/>
    <property type="molecule type" value="Genomic_DNA"/>
</dbReference>
<reference evidence="1 2" key="1">
    <citation type="submission" date="2019-01" db="EMBL/GenBank/DDBJ databases">
        <title>Lacibacter sp. strain TTM-7.</title>
        <authorList>
            <person name="Chen W.-M."/>
        </authorList>
    </citation>
    <scope>NUCLEOTIDE SEQUENCE [LARGE SCALE GENOMIC DNA]</scope>
    <source>
        <strain evidence="1 2">TTM-7</strain>
    </source>
</reference>
<dbReference type="InterPro" id="IPR036583">
    <property type="entry name" value="23S_rRNA_IVS_sf"/>
</dbReference>
<keyword evidence="2" id="KW-1185">Reference proteome</keyword>
<sequence length="118" mass="13621">MPIKTFTDLDVYNLSHGLAMEIFHLTRNFPGEEKYSLIDQVRRSSRSVAVNIAEGWGKRVPANFKRHLVDSNGSLEETKSWLMFSKDCAYINDDQFQSLIIKTETIGGKLWKLHDSWT</sequence>
<dbReference type="Gene3D" id="1.20.1440.60">
    <property type="entry name" value="23S rRNA-intervening sequence"/>
    <property type="match status" value="1"/>
</dbReference>
<dbReference type="AlphaFoldDB" id="A0A4Q1CER6"/>
<dbReference type="Pfam" id="PF05635">
    <property type="entry name" value="23S_rRNA_IVP"/>
    <property type="match status" value="1"/>
</dbReference>
<dbReference type="InterPro" id="IPR012657">
    <property type="entry name" value="23S_rRNA-intervening_sequence"/>
</dbReference>
<dbReference type="CDD" id="cd16377">
    <property type="entry name" value="23S_rRNA_IVP_like"/>
    <property type="match status" value="1"/>
</dbReference>
<evidence type="ECO:0000313" key="2">
    <source>
        <dbReference type="Proteomes" id="UP000290204"/>
    </source>
</evidence>
<gene>
    <name evidence="1" type="ORF">ESA94_18765</name>
</gene>
<dbReference type="PANTHER" id="PTHR38471">
    <property type="entry name" value="FOUR HELIX BUNDLE PROTEIN"/>
    <property type="match status" value="1"/>
</dbReference>
<dbReference type="RefSeq" id="WP_129132486.1">
    <property type="nucleotide sequence ID" value="NZ_SDHW01000007.1"/>
</dbReference>
<dbReference type="PANTHER" id="PTHR38471:SF2">
    <property type="entry name" value="FOUR HELIX BUNDLE PROTEIN"/>
    <property type="match status" value="1"/>
</dbReference>
<dbReference type="OrthoDB" id="9811959at2"/>
<dbReference type="SUPFAM" id="SSF158446">
    <property type="entry name" value="IVS-encoded protein-like"/>
    <property type="match status" value="1"/>
</dbReference>
<organism evidence="1 2">
    <name type="scientific">Lacibacter luteus</name>
    <dbReference type="NCBI Taxonomy" id="2508719"/>
    <lineage>
        <taxon>Bacteria</taxon>
        <taxon>Pseudomonadati</taxon>
        <taxon>Bacteroidota</taxon>
        <taxon>Chitinophagia</taxon>
        <taxon>Chitinophagales</taxon>
        <taxon>Chitinophagaceae</taxon>
        <taxon>Lacibacter</taxon>
    </lineage>
</organism>
<dbReference type="NCBIfam" id="TIGR02436">
    <property type="entry name" value="four helix bundle protein"/>
    <property type="match status" value="1"/>
</dbReference>
<dbReference type="Proteomes" id="UP000290204">
    <property type="component" value="Unassembled WGS sequence"/>
</dbReference>
<evidence type="ECO:0000313" key="1">
    <source>
        <dbReference type="EMBL" id="RXK58057.1"/>
    </source>
</evidence>
<comment type="caution">
    <text evidence="1">The sequence shown here is derived from an EMBL/GenBank/DDBJ whole genome shotgun (WGS) entry which is preliminary data.</text>
</comment>
<accession>A0A4Q1CER6</accession>
<proteinExistence type="predicted"/>